<dbReference type="Proteomes" id="UP000275256">
    <property type="component" value="Unassembled WGS sequence"/>
</dbReference>
<feature type="transmembrane region" description="Helical" evidence="2">
    <location>
        <begin position="54"/>
        <end position="74"/>
    </location>
</feature>
<dbReference type="OrthoDB" id="8479889at2"/>
<feature type="transmembrane region" description="Helical" evidence="2">
    <location>
        <begin position="80"/>
        <end position="100"/>
    </location>
</feature>
<reference evidence="3 4" key="1">
    <citation type="submission" date="2018-10" db="EMBL/GenBank/DDBJ databases">
        <title>Tessaracoccus antarcticuss sp. nov., isolated from sediment.</title>
        <authorList>
            <person name="Zhou L.Y."/>
            <person name="Du Z.J."/>
        </authorList>
    </citation>
    <scope>NUCLEOTIDE SEQUENCE [LARGE SCALE GENOMIC DNA]</scope>
    <source>
        <strain evidence="3 4">JDX10</strain>
    </source>
</reference>
<evidence type="ECO:0000256" key="2">
    <source>
        <dbReference type="SAM" id="Phobius"/>
    </source>
</evidence>
<feature type="region of interest" description="Disordered" evidence="1">
    <location>
        <begin position="1"/>
        <end position="31"/>
    </location>
</feature>
<keyword evidence="2" id="KW-0472">Membrane</keyword>
<proteinExistence type="predicted"/>
<name>A0A3M0G460_9ACTN</name>
<organism evidence="3 4">
    <name type="scientific">Tessaracoccus antarcticus</name>
    <dbReference type="NCBI Taxonomy" id="2479848"/>
    <lineage>
        <taxon>Bacteria</taxon>
        <taxon>Bacillati</taxon>
        <taxon>Actinomycetota</taxon>
        <taxon>Actinomycetes</taxon>
        <taxon>Propionibacteriales</taxon>
        <taxon>Propionibacteriaceae</taxon>
        <taxon>Tessaracoccus</taxon>
    </lineage>
</organism>
<dbReference type="EMBL" id="REFW01000002">
    <property type="protein sequence ID" value="RMB59625.1"/>
    <property type="molecule type" value="Genomic_DNA"/>
</dbReference>
<feature type="region of interest" description="Disordered" evidence="1">
    <location>
        <begin position="234"/>
        <end position="255"/>
    </location>
</feature>
<evidence type="ECO:0000313" key="3">
    <source>
        <dbReference type="EMBL" id="RMB59625.1"/>
    </source>
</evidence>
<dbReference type="AlphaFoldDB" id="A0A3M0G460"/>
<accession>A0A3M0G460</accession>
<evidence type="ECO:0000313" key="4">
    <source>
        <dbReference type="Proteomes" id="UP000275256"/>
    </source>
</evidence>
<keyword evidence="4" id="KW-1185">Reference proteome</keyword>
<gene>
    <name evidence="3" type="ORF">EAX62_07560</name>
</gene>
<evidence type="ECO:0000256" key="1">
    <source>
        <dbReference type="SAM" id="MobiDB-lite"/>
    </source>
</evidence>
<keyword evidence="2" id="KW-1133">Transmembrane helix</keyword>
<dbReference type="RefSeq" id="WP_121901104.1">
    <property type="nucleotide sequence ID" value="NZ_REFW01000002.1"/>
</dbReference>
<sequence length="255" mass="27769">MMASEKAKALAAKQKAEMRAEKERRKHSKDPADWGRWRQFAETYKVTAKYDKPLPWILLGAGLGVFAVFLIIGFLLSSPLIWGVLGLSVGVLAAMGLFVLRAKKAAYRRFEGQAGSAEVALQMLGKKWKYTPVITATRNRDSVDVIHRALGPGGLVLIGEGDAKALKAQLASEKRKHEQVAYGVAVQVIQMGKGGGQVPLDKLTAHIKKLPKQLAPAKIDEVAARLRALDAMRPKMPVPKGPMSTKGARQAMRGR</sequence>
<dbReference type="Pfam" id="PF13829">
    <property type="entry name" value="DUF4191"/>
    <property type="match status" value="1"/>
</dbReference>
<protein>
    <submittedName>
        <fullName evidence="3">DUF4191 domain-containing protein</fullName>
    </submittedName>
</protein>
<comment type="caution">
    <text evidence="3">The sequence shown here is derived from an EMBL/GenBank/DDBJ whole genome shotgun (WGS) entry which is preliminary data.</text>
</comment>
<dbReference type="InterPro" id="IPR025445">
    <property type="entry name" value="DUF4191"/>
</dbReference>
<keyword evidence="2" id="KW-0812">Transmembrane</keyword>